<reference evidence="1" key="1">
    <citation type="journal article" date="2015" name="Nature">
        <title>Complex archaea that bridge the gap between prokaryotes and eukaryotes.</title>
        <authorList>
            <person name="Spang A."/>
            <person name="Saw J.H."/>
            <person name="Jorgensen S.L."/>
            <person name="Zaremba-Niedzwiedzka K."/>
            <person name="Martijn J."/>
            <person name="Lind A.E."/>
            <person name="van Eijk R."/>
            <person name="Schleper C."/>
            <person name="Guy L."/>
            <person name="Ettema T.J."/>
        </authorList>
    </citation>
    <scope>NUCLEOTIDE SEQUENCE</scope>
</reference>
<gene>
    <name evidence="1" type="ORF">LCGC14_1173960</name>
</gene>
<name>A0A0F9P767_9ZZZZ</name>
<dbReference type="EMBL" id="LAZR01005826">
    <property type="protein sequence ID" value="KKM96855.1"/>
    <property type="molecule type" value="Genomic_DNA"/>
</dbReference>
<dbReference type="AlphaFoldDB" id="A0A0F9P767"/>
<protein>
    <submittedName>
        <fullName evidence="1">Uncharacterized protein</fullName>
    </submittedName>
</protein>
<organism evidence="1">
    <name type="scientific">marine sediment metagenome</name>
    <dbReference type="NCBI Taxonomy" id="412755"/>
    <lineage>
        <taxon>unclassified sequences</taxon>
        <taxon>metagenomes</taxon>
        <taxon>ecological metagenomes</taxon>
    </lineage>
</organism>
<evidence type="ECO:0000313" key="1">
    <source>
        <dbReference type="EMBL" id="KKM96855.1"/>
    </source>
</evidence>
<sequence>MVKTLKEMGIKRVIIHKHGVPIYVYKYKGKFYSPKQYAIDMYEKDHK</sequence>
<comment type="caution">
    <text evidence="1">The sequence shown here is derived from an EMBL/GenBank/DDBJ whole genome shotgun (WGS) entry which is preliminary data.</text>
</comment>
<accession>A0A0F9P767</accession>
<proteinExistence type="predicted"/>